<evidence type="ECO:0000256" key="1">
    <source>
        <dbReference type="SAM" id="MobiDB-lite"/>
    </source>
</evidence>
<evidence type="ECO:0000313" key="3">
    <source>
        <dbReference type="Proteomes" id="UP000186406"/>
    </source>
</evidence>
<dbReference type="EMBL" id="FRXO01000003">
    <property type="protein sequence ID" value="SHO64910.1"/>
    <property type="molecule type" value="Genomic_DNA"/>
</dbReference>
<reference evidence="2 3" key="1">
    <citation type="submission" date="2016-12" db="EMBL/GenBank/DDBJ databases">
        <authorList>
            <person name="Song W.-J."/>
            <person name="Kurnit D.M."/>
        </authorList>
    </citation>
    <scope>NUCLEOTIDE SEQUENCE [LARGE SCALE GENOMIC DNA]</scope>
    <source>
        <strain evidence="2 3">DSM 19599</strain>
    </source>
</reference>
<feature type="compositionally biased region" description="Basic and acidic residues" evidence="1">
    <location>
        <begin position="1"/>
        <end position="10"/>
    </location>
</feature>
<dbReference type="Proteomes" id="UP000186406">
    <property type="component" value="Unassembled WGS sequence"/>
</dbReference>
<keyword evidence="3" id="KW-1185">Reference proteome</keyword>
<gene>
    <name evidence="2" type="ORF">SAMN02745172_01905</name>
</gene>
<dbReference type="AlphaFoldDB" id="A0A1M7ZJ06"/>
<feature type="region of interest" description="Disordered" evidence="1">
    <location>
        <begin position="1"/>
        <end position="23"/>
    </location>
</feature>
<sequence length="54" mass="5866">MLRRDSKSEDFAQITPRRNAMDEATTGAVPGLLASASVRLVPVVGGARIDFQRH</sequence>
<accession>A0A1M7ZJ06</accession>
<protein>
    <submittedName>
        <fullName evidence="2">Uncharacterized protein</fullName>
    </submittedName>
</protein>
<proteinExistence type="predicted"/>
<name>A0A1M7ZJ06_9HYPH</name>
<evidence type="ECO:0000313" key="2">
    <source>
        <dbReference type="EMBL" id="SHO64910.1"/>
    </source>
</evidence>
<organism evidence="2 3">
    <name type="scientific">Pseudoxanthobacter soli DSM 19599</name>
    <dbReference type="NCBI Taxonomy" id="1123029"/>
    <lineage>
        <taxon>Bacteria</taxon>
        <taxon>Pseudomonadati</taxon>
        <taxon>Pseudomonadota</taxon>
        <taxon>Alphaproteobacteria</taxon>
        <taxon>Hyphomicrobiales</taxon>
        <taxon>Segnochrobactraceae</taxon>
        <taxon>Pseudoxanthobacter</taxon>
    </lineage>
</organism>